<organism evidence="1 2">
    <name type="scientific">Ferviditalea candida</name>
    <dbReference type="NCBI Taxonomy" id="3108399"/>
    <lineage>
        <taxon>Bacteria</taxon>
        <taxon>Bacillati</taxon>
        <taxon>Bacillota</taxon>
        <taxon>Bacilli</taxon>
        <taxon>Bacillales</taxon>
        <taxon>Paenibacillaceae</taxon>
        <taxon>Ferviditalea</taxon>
    </lineage>
</organism>
<keyword evidence="2" id="KW-1185">Reference proteome</keyword>
<sequence length="81" mass="8791">MVVTINLAAVNINAQNTNTTLSVGENAMAAWMSHNKQNYGNGQYMGNQVTPNNLIVIADNDVVDMPVNDNDNAPVVQNQQF</sequence>
<dbReference type="Proteomes" id="UP001310386">
    <property type="component" value="Unassembled WGS sequence"/>
</dbReference>
<reference evidence="1" key="1">
    <citation type="submission" date="2023-12" db="EMBL/GenBank/DDBJ databases">
        <title>Fervidustalea candida gen. nov., sp. nov., a novel member of the family Paenibacillaceae isolated from a geothermal area.</title>
        <authorList>
            <person name="Li W.-J."/>
            <person name="Jiao J.-Y."/>
            <person name="Chen Y."/>
        </authorList>
    </citation>
    <scope>NUCLEOTIDE SEQUENCE</scope>
    <source>
        <strain evidence="1">SYSU GA230002</strain>
    </source>
</reference>
<dbReference type="EMBL" id="JAYJLD010000005">
    <property type="protein sequence ID" value="MEB3101073.1"/>
    <property type="molecule type" value="Genomic_DNA"/>
</dbReference>
<proteinExistence type="predicted"/>
<dbReference type="RefSeq" id="WP_371753187.1">
    <property type="nucleotide sequence ID" value="NZ_JAYJLD010000005.1"/>
</dbReference>
<protein>
    <submittedName>
        <fullName evidence="1">Uncharacterized protein</fullName>
    </submittedName>
</protein>
<gene>
    <name evidence="1" type="ORF">VF724_05290</name>
</gene>
<evidence type="ECO:0000313" key="2">
    <source>
        <dbReference type="Proteomes" id="UP001310386"/>
    </source>
</evidence>
<evidence type="ECO:0000313" key="1">
    <source>
        <dbReference type="EMBL" id="MEB3101073.1"/>
    </source>
</evidence>
<name>A0ABU5ZFV1_9BACL</name>
<comment type="caution">
    <text evidence="1">The sequence shown here is derived from an EMBL/GenBank/DDBJ whole genome shotgun (WGS) entry which is preliminary data.</text>
</comment>
<accession>A0ABU5ZFV1</accession>